<dbReference type="OrthoDB" id="416344at2759"/>
<dbReference type="Pfam" id="PF19283">
    <property type="entry name" value="APEH_N"/>
    <property type="match status" value="1"/>
</dbReference>
<feature type="domain" description="Acylamino-acid-releasing enzyme N-terminal" evidence="14">
    <location>
        <begin position="35"/>
        <end position="438"/>
    </location>
</feature>
<evidence type="ECO:0000256" key="9">
    <source>
        <dbReference type="ARBA" id="ARBA00022990"/>
    </source>
</evidence>
<dbReference type="InterPro" id="IPR002471">
    <property type="entry name" value="Pept_S9_AS"/>
</dbReference>
<keyword evidence="7" id="KW-0963">Cytoplasm</keyword>
<comment type="catalytic activity">
    <reaction evidence="1">
        <text>Cleavage of an N-acetyl or N-formyl amino acid from the N-terminus of a polypeptide.</text>
        <dbReference type="EC" id="3.4.19.1"/>
    </reaction>
</comment>
<evidence type="ECO:0000259" key="13">
    <source>
        <dbReference type="Pfam" id="PF00326"/>
    </source>
</evidence>
<evidence type="ECO:0000256" key="2">
    <source>
        <dbReference type="ARBA" id="ARBA00004496"/>
    </source>
</evidence>
<evidence type="ECO:0000256" key="11">
    <source>
        <dbReference type="ARBA" id="ARBA00032596"/>
    </source>
</evidence>
<dbReference type="OMA" id="QEIATPF"/>
<dbReference type="Pfam" id="PF00326">
    <property type="entry name" value="Peptidase_S9"/>
    <property type="match status" value="1"/>
</dbReference>
<feature type="domain" description="Peptidase S9 prolyl oligopeptidase catalytic" evidence="13">
    <location>
        <begin position="509"/>
        <end position="713"/>
    </location>
</feature>
<dbReference type="GO" id="GO:0006508">
    <property type="term" value="P:proteolysis"/>
    <property type="evidence" value="ECO:0007669"/>
    <property type="project" value="InterPro"/>
</dbReference>
<dbReference type="FunFam" id="3.40.50.1820:FF:000043">
    <property type="entry name" value="acylamino-acid-releasing enzyme"/>
    <property type="match status" value="1"/>
</dbReference>
<evidence type="ECO:0000256" key="3">
    <source>
        <dbReference type="ARBA" id="ARBA00010040"/>
    </source>
</evidence>
<keyword evidence="8" id="KW-0378">Hydrolase</keyword>
<dbReference type="GO" id="GO:0008242">
    <property type="term" value="F:omega peptidase activity"/>
    <property type="evidence" value="ECO:0007669"/>
    <property type="project" value="UniProtKB-EC"/>
</dbReference>
<proteinExistence type="inferred from homology"/>
<dbReference type="Gene3D" id="2.120.10.30">
    <property type="entry name" value="TolB, C-terminal domain"/>
    <property type="match status" value="1"/>
</dbReference>
<dbReference type="HOGENOM" id="CLU_014230_1_1_1"/>
<organism evidence="15 16">
    <name type="scientific">Lottia gigantea</name>
    <name type="common">Giant owl limpet</name>
    <dbReference type="NCBI Taxonomy" id="225164"/>
    <lineage>
        <taxon>Eukaryota</taxon>
        <taxon>Metazoa</taxon>
        <taxon>Spiralia</taxon>
        <taxon>Lophotrochozoa</taxon>
        <taxon>Mollusca</taxon>
        <taxon>Gastropoda</taxon>
        <taxon>Patellogastropoda</taxon>
        <taxon>Lottioidea</taxon>
        <taxon>Lottiidae</taxon>
        <taxon>Lottia</taxon>
    </lineage>
</organism>
<evidence type="ECO:0000256" key="6">
    <source>
        <dbReference type="ARBA" id="ARBA00018421"/>
    </source>
</evidence>
<dbReference type="EMBL" id="KB200938">
    <property type="protein sequence ID" value="ESO99718.1"/>
    <property type="molecule type" value="Genomic_DNA"/>
</dbReference>
<evidence type="ECO:0000256" key="12">
    <source>
        <dbReference type="ARBA" id="ARBA00045885"/>
    </source>
</evidence>
<comment type="subcellular location">
    <subcellularLocation>
        <location evidence="2">Cytoplasm</location>
    </subcellularLocation>
</comment>
<dbReference type="CTD" id="20245450"/>
<comment type="similarity">
    <text evidence="3">Belongs to the peptidase S9C family.</text>
</comment>
<dbReference type="InterPro" id="IPR001375">
    <property type="entry name" value="Peptidase_S9_cat"/>
</dbReference>
<dbReference type="EC" id="3.4.19.1" evidence="5"/>
<dbReference type="InterPro" id="IPR011042">
    <property type="entry name" value="6-blade_b-propeller_TolB-like"/>
</dbReference>
<dbReference type="Proteomes" id="UP000030746">
    <property type="component" value="Unassembled WGS sequence"/>
</dbReference>
<dbReference type="InterPro" id="IPR029058">
    <property type="entry name" value="AB_hydrolase_fold"/>
</dbReference>
<evidence type="ECO:0000313" key="16">
    <source>
        <dbReference type="Proteomes" id="UP000030746"/>
    </source>
</evidence>
<dbReference type="KEGG" id="lgi:LOTGIDRAFT_201138"/>
<keyword evidence="16" id="KW-1185">Reference proteome</keyword>
<evidence type="ECO:0000256" key="4">
    <source>
        <dbReference type="ARBA" id="ARBA00011881"/>
    </source>
</evidence>
<comment type="subunit">
    <text evidence="4">Homotetramer.</text>
</comment>
<evidence type="ECO:0000256" key="8">
    <source>
        <dbReference type="ARBA" id="ARBA00022801"/>
    </source>
</evidence>
<sequence length="714" mass="81135">MPLLAVYTELKKVEEIVGVYRDLASISLPTSAQVRSVDDQFLAVTTQWSQRDLEKSEKTNFTVNYILNAQDYSVLIKTPSQEVKNEIWKKESPSGKYHAVVTSWKNKKGEEKQFIEIWNSQGKIKNYDVCSQEKHGKVNNKDDTFGCLQWSNNEEKLLYTSERKLPKTKSFFGTTNGNDDKKEEKDIVLGKEHYTVEDWGEQLVKKSCSVICILDIKSGTIEVLDTPADLSCGQACWGPEDNTVVFTGWNNDPFRLGLKYCTQRQSAVYTYDLKTQKITSISDKTQSSRSPNISPDQSKLVYFDQPIGGAHKQCSRLKMYDFKTQTNQVILDIVHRPKDEVCNGIYEDVLMSRCWSHDSKQIILSTSYRSRTVLYCINVETKTVRQLNGGIKDGSSSIVDIYKDIIIISCTSPNTPQHLMVGKLLSNPGEEIKWHYLNQPEIDNNISFHLSSHQPTTDRKHSKYGYLDYETILVLPKTTDDKKPPLILFPHGGPHTTFDTLYMMYVAGFCKCGFAVLMVNYRGSLGFGQDSVESILGNIGDQDVKDCKAAADEIISKGLVDGQKVFMFGGSHGGFLTTHLIGQYPDFFQAGCCRNPVTNLTVMTGVTDIPDWVYVESGFDYNHSCLLNPSYSEEMWKRSPIRYVDQVKAPLLLMIGKDDLRVPPSQAKEYYRALKTRNIKTRLIEYEDNCHPIVKVDSEADAFVNIMLWYKEHS</sequence>
<dbReference type="Gene3D" id="3.40.50.1820">
    <property type="entry name" value="alpha/beta hydrolase"/>
    <property type="match status" value="1"/>
</dbReference>
<evidence type="ECO:0000259" key="14">
    <source>
        <dbReference type="Pfam" id="PF19283"/>
    </source>
</evidence>
<evidence type="ECO:0000256" key="5">
    <source>
        <dbReference type="ARBA" id="ARBA00012917"/>
    </source>
</evidence>
<evidence type="ECO:0000256" key="10">
    <source>
        <dbReference type="ARBA" id="ARBA00032284"/>
    </source>
</evidence>
<evidence type="ECO:0000256" key="7">
    <source>
        <dbReference type="ARBA" id="ARBA00022490"/>
    </source>
</evidence>
<name>V4A709_LOTGI</name>
<dbReference type="AlphaFoldDB" id="V4A709"/>
<evidence type="ECO:0000313" key="15">
    <source>
        <dbReference type="EMBL" id="ESO99718.1"/>
    </source>
</evidence>
<protein>
    <recommendedName>
        <fullName evidence="6">Acylamino-acid-releasing enzyme</fullName>
        <ecNumber evidence="5">3.4.19.1</ecNumber>
    </recommendedName>
    <alternativeName>
        <fullName evidence="11">Acyl-peptide hydrolase</fullName>
    </alternativeName>
    <alternativeName>
        <fullName evidence="10">Acylaminoacyl-peptidase</fullName>
    </alternativeName>
</protein>
<dbReference type="PROSITE" id="PS00708">
    <property type="entry name" value="PRO_ENDOPEP_SER"/>
    <property type="match status" value="1"/>
</dbReference>
<dbReference type="InterPro" id="IPR045550">
    <property type="entry name" value="AARE_N"/>
</dbReference>
<evidence type="ECO:0000256" key="1">
    <source>
        <dbReference type="ARBA" id="ARBA00000721"/>
    </source>
</evidence>
<dbReference type="STRING" id="225164.V4A709"/>
<comment type="function">
    <text evidence="12">This enzyme catalyzes the hydrolysis of the N-terminal peptide bond of an N-acetylated peptide to generate an N-acetylated amino acid and a peptide with a free N-terminus. It preferentially cleaves off Ac-Ala, Ac-Met and Ac-Ser. Also, involved in the degradation of oxidized and glycated proteins.</text>
</comment>
<dbReference type="RefSeq" id="XP_009049577.1">
    <property type="nucleotide sequence ID" value="XM_009051329.1"/>
</dbReference>
<accession>V4A709</accession>
<gene>
    <name evidence="15" type="ORF">LOTGIDRAFT_201138</name>
</gene>
<keyword evidence="9" id="KW-0007">Acetylation</keyword>
<dbReference type="PANTHER" id="PTHR42776:SF4">
    <property type="entry name" value="ACYLAMINO-ACID-RELEASING ENZYME"/>
    <property type="match status" value="1"/>
</dbReference>
<dbReference type="GO" id="GO:0005737">
    <property type="term" value="C:cytoplasm"/>
    <property type="evidence" value="ECO:0007669"/>
    <property type="project" value="UniProtKB-SubCell"/>
</dbReference>
<dbReference type="SUPFAM" id="SSF53474">
    <property type="entry name" value="alpha/beta-Hydrolases"/>
    <property type="match status" value="1"/>
</dbReference>
<dbReference type="GeneID" id="20245450"/>
<dbReference type="SUPFAM" id="SSF82171">
    <property type="entry name" value="DPP6 N-terminal domain-like"/>
    <property type="match status" value="1"/>
</dbReference>
<dbReference type="PANTHER" id="PTHR42776">
    <property type="entry name" value="SERINE PEPTIDASE S9 FAMILY MEMBER"/>
    <property type="match status" value="1"/>
</dbReference>
<reference evidence="15 16" key="1">
    <citation type="journal article" date="2013" name="Nature">
        <title>Insights into bilaterian evolution from three spiralian genomes.</title>
        <authorList>
            <person name="Simakov O."/>
            <person name="Marletaz F."/>
            <person name="Cho S.J."/>
            <person name="Edsinger-Gonzales E."/>
            <person name="Havlak P."/>
            <person name="Hellsten U."/>
            <person name="Kuo D.H."/>
            <person name="Larsson T."/>
            <person name="Lv J."/>
            <person name="Arendt D."/>
            <person name="Savage R."/>
            <person name="Osoegawa K."/>
            <person name="de Jong P."/>
            <person name="Grimwood J."/>
            <person name="Chapman J.A."/>
            <person name="Shapiro H."/>
            <person name="Aerts A."/>
            <person name="Otillar R.P."/>
            <person name="Terry A.Y."/>
            <person name="Boore J.L."/>
            <person name="Grigoriev I.V."/>
            <person name="Lindberg D.R."/>
            <person name="Seaver E.C."/>
            <person name="Weisblat D.A."/>
            <person name="Putnam N.H."/>
            <person name="Rokhsar D.S."/>
        </authorList>
    </citation>
    <scope>NUCLEOTIDE SEQUENCE [LARGE SCALE GENOMIC DNA]</scope>
</reference>
<dbReference type="GO" id="GO:0004252">
    <property type="term" value="F:serine-type endopeptidase activity"/>
    <property type="evidence" value="ECO:0007669"/>
    <property type="project" value="InterPro"/>
</dbReference>